<dbReference type="GO" id="GO:0008999">
    <property type="term" value="F:protein-N-terminal-alanine acetyltransferase activity"/>
    <property type="evidence" value="ECO:0007669"/>
    <property type="project" value="UniProtKB-EC"/>
</dbReference>
<evidence type="ECO:0000256" key="3">
    <source>
        <dbReference type="ARBA" id="ARBA00022679"/>
    </source>
</evidence>
<dbReference type="NCBIfam" id="TIGR01575">
    <property type="entry name" value="rimI"/>
    <property type="match status" value="1"/>
</dbReference>
<dbReference type="PROSITE" id="PS51186">
    <property type="entry name" value="GNAT"/>
    <property type="match status" value="1"/>
</dbReference>
<evidence type="ECO:0000313" key="7">
    <source>
        <dbReference type="EMBL" id="MCW0953329.1"/>
    </source>
</evidence>
<evidence type="ECO:0000256" key="1">
    <source>
        <dbReference type="ARBA" id="ARBA00005395"/>
    </source>
</evidence>
<evidence type="ECO:0000259" key="6">
    <source>
        <dbReference type="PROSITE" id="PS51186"/>
    </source>
</evidence>
<dbReference type="InterPro" id="IPR000182">
    <property type="entry name" value="GNAT_dom"/>
</dbReference>
<keyword evidence="7" id="KW-0687">Ribonucleoprotein</keyword>
<keyword evidence="8" id="KW-1185">Reference proteome</keyword>
<name>A0ABT3E4J2_9LACO</name>
<keyword evidence="7" id="KW-0689">Ribosomal protein</keyword>
<comment type="caution">
    <text evidence="7">The sequence shown here is derived from an EMBL/GenBank/DDBJ whole genome shotgun (WGS) entry which is preliminary data.</text>
</comment>
<dbReference type="Gene3D" id="3.40.630.30">
    <property type="match status" value="1"/>
</dbReference>
<dbReference type="InterPro" id="IPR016181">
    <property type="entry name" value="Acyl_CoA_acyltransferase"/>
</dbReference>
<protein>
    <recommendedName>
        <fullName evidence="5">[Ribosomal protein bS18]-alanine N-acetyltransferase</fullName>
        <ecNumber evidence="5">2.3.1.266</ecNumber>
    </recommendedName>
</protein>
<accession>A0ABT3E4J2</accession>
<dbReference type="RefSeq" id="WP_213408846.1">
    <property type="nucleotide sequence ID" value="NZ_CP074441.1"/>
</dbReference>
<comment type="subcellular location">
    <subcellularLocation>
        <location evidence="5">Cytoplasm</location>
    </subcellularLocation>
</comment>
<dbReference type="PANTHER" id="PTHR43420:SF44">
    <property type="entry name" value="ACETYLTRANSFERASE YPEA"/>
    <property type="match status" value="1"/>
</dbReference>
<dbReference type="InterPro" id="IPR006464">
    <property type="entry name" value="AcTrfase_RimI/Ard1"/>
</dbReference>
<evidence type="ECO:0000256" key="5">
    <source>
        <dbReference type="RuleBase" id="RU363094"/>
    </source>
</evidence>
<sequence length="150" mass="16914">MITYRKPIDALEIFTLADQSFEGSPWTQKAFETDLANKWTDYSVLLQDNEPVGFASGTLIADELSISHVAIIKAQQGLGLGKILLSEWLAHFPANTRALLEVRAGNQAARRLYEKIGFTSYYVREGYYHNPTEDAVMMEYFTTGKESHDS</sequence>
<evidence type="ECO:0000256" key="2">
    <source>
        <dbReference type="ARBA" id="ARBA00022490"/>
    </source>
</evidence>
<reference evidence="7 8" key="1">
    <citation type="submission" date="2022-10" db="EMBL/GenBank/DDBJ databases">
        <title>Weissella fermenti sp. nov., isolated from fermented cabbage.</title>
        <authorList>
            <person name="Lee J.K."/>
            <person name="Baek J.H."/>
            <person name="Choi D.G."/>
            <person name="Kim J.M."/>
            <person name="Jeon C.O."/>
        </authorList>
    </citation>
    <scope>NUCLEOTIDE SEQUENCE [LARGE SCALE GENOMIC DNA]</scope>
    <source>
        <strain evidence="7 8">KACC 18534</strain>
    </source>
</reference>
<proteinExistence type="inferred from homology"/>
<dbReference type="CDD" id="cd04301">
    <property type="entry name" value="NAT_SF"/>
    <property type="match status" value="1"/>
</dbReference>
<keyword evidence="2 5" id="KW-0963">Cytoplasm</keyword>
<keyword evidence="3 7" id="KW-0808">Transferase</keyword>
<dbReference type="SUPFAM" id="SSF55729">
    <property type="entry name" value="Acyl-CoA N-acyltransferases (Nat)"/>
    <property type="match status" value="1"/>
</dbReference>
<dbReference type="PANTHER" id="PTHR43420">
    <property type="entry name" value="ACETYLTRANSFERASE"/>
    <property type="match status" value="1"/>
</dbReference>
<keyword evidence="4 7" id="KW-0012">Acyltransferase</keyword>
<dbReference type="Proteomes" id="UP001526225">
    <property type="component" value="Unassembled WGS sequence"/>
</dbReference>
<dbReference type="EMBL" id="JAOZFE010000004">
    <property type="protein sequence ID" value="MCW0953329.1"/>
    <property type="molecule type" value="Genomic_DNA"/>
</dbReference>
<evidence type="ECO:0000313" key="8">
    <source>
        <dbReference type="Proteomes" id="UP001526225"/>
    </source>
</evidence>
<feature type="domain" description="N-acetyltransferase" evidence="6">
    <location>
        <begin position="1"/>
        <end position="143"/>
    </location>
</feature>
<comment type="similarity">
    <text evidence="1 5">Belongs to the acetyltransferase family. RimI subfamily.</text>
</comment>
<evidence type="ECO:0000256" key="4">
    <source>
        <dbReference type="ARBA" id="ARBA00023315"/>
    </source>
</evidence>
<dbReference type="EC" id="2.3.1.266" evidence="5"/>
<comment type="catalytic activity">
    <reaction evidence="5">
        <text>N-terminal L-alanyl-[ribosomal protein bS18] + acetyl-CoA = N-terminal N(alpha)-acetyl-L-alanyl-[ribosomal protein bS18] + CoA + H(+)</text>
        <dbReference type="Rhea" id="RHEA:43756"/>
        <dbReference type="Rhea" id="RHEA-COMP:10676"/>
        <dbReference type="Rhea" id="RHEA-COMP:10677"/>
        <dbReference type="ChEBI" id="CHEBI:15378"/>
        <dbReference type="ChEBI" id="CHEBI:57287"/>
        <dbReference type="ChEBI" id="CHEBI:57288"/>
        <dbReference type="ChEBI" id="CHEBI:64718"/>
        <dbReference type="ChEBI" id="CHEBI:83683"/>
        <dbReference type="EC" id="2.3.1.266"/>
    </reaction>
</comment>
<dbReference type="Pfam" id="PF00583">
    <property type="entry name" value="Acetyltransf_1"/>
    <property type="match status" value="1"/>
</dbReference>
<organism evidence="7 8">
    <name type="scientific">Weissella ceti</name>
    <dbReference type="NCBI Taxonomy" id="759620"/>
    <lineage>
        <taxon>Bacteria</taxon>
        <taxon>Bacillati</taxon>
        <taxon>Bacillota</taxon>
        <taxon>Bacilli</taxon>
        <taxon>Lactobacillales</taxon>
        <taxon>Lactobacillaceae</taxon>
        <taxon>Weissella</taxon>
    </lineage>
</organism>
<dbReference type="InterPro" id="IPR050680">
    <property type="entry name" value="YpeA/RimI_acetyltransf"/>
</dbReference>
<comment type="function">
    <text evidence="5">Acetylates the N-terminal alanine of ribosomal protein bS18.</text>
</comment>
<gene>
    <name evidence="7" type="primary">rimI</name>
    <name evidence="7" type="ORF">OIT44_04465</name>
</gene>
<dbReference type="GO" id="GO:0005840">
    <property type="term" value="C:ribosome"/>
    <property type="evidence" value="ECO:0007669"/>
    <property type="project" value="UniProtKB-KW"/>
</dbReference>